<evidence type="ECO:0000256" key="1">
    <source>
        <dbReference type="SAM" id="MobiDB-lite"/>
    </source>
</evidence>
<feature type="compositionally biased region" description="Polar residues" evidence="1">
    <location>
        <begin position="1"/>
        <end position="16"/>
    </location>
</feature>
<accession>B4JKG3</accession>
<proteinExistence type="predicted"/>
<feature type="region of interest" description="Disordered" evidence="1">
    <location>
        <begin position="1"/>
        <end position="36"/>
    </location>
</feature>
<sequence>MQQTGQLVNWSATSPSPGCEPPAVQHPKPSPAQSWQLPHHEDLQQWTMECELGLNTVWQALCPNPAEATTTTTTTMSENNGCSPDSDSDSDSDFDSDFGFELFVAKQTNG</sequence>
<dbReference type="InParanoid" id="B4JKG3"/>
<dbReference type="HOGENOM" id="CLU_2173580_0_0_1"/>
<dbReference type="AlphaFoldDB" id="B4JKG3"/>
<dbReference type="Proteomes" id="UP000001070">
    <property type="component" value="Unassembled WGS sequence"/>
</dbReference>
<name>B4JKG3_DROGR</name>
<evidence type="ECO:0000313" key="3">
    <source>
        <dbReference type="Proteomes" id="UP000001070"/>
    </source>
</evidence>
<protein>
    <submittedName>
        <fullName evidence="2">GH12052</fullName>
    </submittedName>
</protein>
<organism evidence="3">
    <name type="scientific">Drosophila grimshawi</name>
    <name type="common">Hawaiian fruit fly</name>
    <name type="synonym">Idiomyia grimshawi</name>
    <dbReference type="NCBI Taxonomy" id="7222"/>
    <lineage>
        <taxon>Eukaryota</taxon>
        <taxon>Metazoa</taxon>
        <taxon>Ecdysozoa</taxon>
        <taxon>Arthropoda</taxon>
        <taxon>Hexapoda</taxon>
        <taxon>Insecta</taxon>
        <taxon>Pterygota</taxon>
        <taxon>Neoptera</taxon>
        <taxon>Endopterygota</taxon>
        <taxon>Diptera</taxon>
        <taxon>Brachycera</taxon>
        <taxon>Muscomorpha</taxon>
        <taxon>Ephydroidea</taxon>
        <taxon>Drosophilidae</taxon>
        <taxon>Drosophila</taxon>
        <taxon>Hawaiian Drosophila</taxon>
    </lineage>
</organism>
<feature type="compositionally biased region" description="Acidic residues" evidence="1">
    <location>
        <begin position="86"/>
        <end position="96"/>
    </location>
</feature>
<evidence type="ECO:0000313" key="2">
    <source>
        <dbReference type="EMBL" id="EDW00066.1"/>
    </source>
</evidence>
<gene>
    <name evidence="2" type="primary">Dgri\GH12052</name>
    <name evidence="2" type="ORF">Dgri_GH12052</name>
</gene>
<reference evidence="2 3" key="1">
    <citation type="journal article" date="2007" name="Nature">
        <title>Evolution of genes and genomes on the Drosophila phylogeny.</title>
        <authorList>
            <consortium name="Drosophila 12 Genomes Consortium"/>
            <person name="Clark A.G."/>
            <person name="Eisen M.B."/>
            <person name="Smith D.R."/>
            <person name="Bergman C.M."/>
            <person name="Oliver B."/>
            <person name="Markow T.A."/>
            <person name="Kaufman T.C."/>
            <person name="Kellis M."/>
            <person name="Gelbart W."/>
            <person name="Iyer V.N."/>
            <person name="Pollard D.A."/>
            <person name="Sackton T.B."/>
            <person name="Larracuente A.M."/>
            <person name="Singh N.D."/>
            <person name="Abad J.P."/>
            <person name="Abt D.N."/>
            <person name="Adryan B."/>
            <person name="Aguade M."/>
            <person name="Akashi H."/>
            <person name="Anderson W.W."/>
            <person name="Aquadro C.F."/>
            <person name="Ardell D.H."/>
            <person name="Arguello R."/>
            <person name="Artieri C.G."/>
            <person name="Barbash D.A."/>
            <person name="Barker D."/>
            <person name="Barsanti P."/>
            <person name="Batterham P."/>
            <person name="Batzoglou S."/>
            <person name="Begun D."/>
            <person name="Bhutkar A."/>
            <person name="Blanco E."/>
            <person name="Bosak S.A."/>
            <person name="Bradley R.K."/>
            <person name="Brand A.D."/>
            <person name="Brent M.R."/>
            <person name="Brooks A.N."/>
            <person name="Brown R.H."/>
            <person name="Butlin R.K."/>
            <person name="Caggese C."/>
            <person name="Calvi B.R."/>
            <person name="Bernardo de Carvalho A."/>
            <person name="Caspi A."/>
            <person name="Castrezana S."/>
            <person name="Celniker S.E."/>
            <person name="Chang J.L."/>
            <person name="Chapple C."/>
            <person name="Chatterji S."/>
            <person name="Chinwalla A."/>
            <person name="Civetta A."/>
            <person name="Clifton S.W."/>
            <person name="Comeron J.M."/>
            <person name="Costello J.C."/>
            <person name="Coyne J.A."/>
            <person name="Daub J."/>
            <person name="David R.G."/>
            <person name="Delcher A.L."/>
            <person name="Delehaunty K."/>
            <person name="Do C.B."/>
            <person name="Ebling H."/>
            <person name="Edwards K."/>
            <person name="Eickbush T."/>
            <person name="Evans J.D."/>
            <person name="Filipski A."/>
            <person name="Findeiss S."/>
            <person name="Freyhult E."/>
            <person name="Fulton L."/>
            <person name="Fulton R."/>
            <person name="Garcia A.C."/>
            <person name="Gardiner A."/>
            <person name="Garfield D.A."/>
            <person name="Garvin B.E."/>
            <person name="Gibson G."/>
            <person name="Gilbert D."/>
            <person name="Gnerre S."/>
            <person name="Godfrey J."/>
            <person name="Good R."/>
            <person name="Gotea V."/>
            <person name="Gravely B."/>
            <person name="Greenberg A.J."/>
            <person name="Griffiths-Jones S."/>
            <person name="Gross S."/>
            <person name="Guigo R."/>
            <person name="Gustafson E.A."/>
            <person name="Haerty W."/>
            <person name="Hahn M.W."/>
            <person name="Halligan D.L."/>
            <person name="Halpern A.L."/>
            <person name="Halter G.M."/>
            <person name="Han M.V."/>
            <person name="Heger A."/>
            <person name="Hillier L."/>
            <person name="Hinrichs A.S."/>
            <person name="Holmes I."/>
            <person name="Hoskins R.A."/>
            <person name="Hubisz M.J."/>
            <person name="Hultmark D."/>
            <person name="Huntley M.A."/>
            <person name="Jaffe D.B."/>
            <person name="Jagadeeshan S."/>
            <person name="Jeck W.R."/>
            <person name="Johnson J."/>
            <person name="Jones C.D."/>
            <person name="Jordan W.C."/>
            <person name="Karpen G.H."/>
            <person name="Kataoka E."/>
            <person name="Keightley P.D."/>
            <person name="Kheradpour P."/>
            <person name="Kirkness E.F."/>
            <person name="Koerich L.B."/>
            <person name="Kristiansen K."/>
            <person name="Kudrna D."/>
            <person name="Kulathinal R.J."/>
            <person name="Kumar S."/>
            <person name="Kwok R."/>
            <person name="Lander E."/>
            <person name="Langley C.H."/>
            <person name="Lapoint R."/>
            <person name="Lazzaro B.P."/>
            <person name="Lee S.J."/>
            <person name="Levesque L."/>
            <person name="Li R."/>
            <person name="Lin C.F."/>
            <person name="Lin M.F."/>
            <person name="Lindblad-Toh K."/>
            <person name="Llopart A."/>
            <person name="Long M."/>
            <person name="Low L."/>
            <person name="Lozovsky E."/>
            <person name="Lu J."/>
            <person name="Luo M."/>
            <person name="Machado C.A."/>
            <person name="Makalowski W."/>
            <person name="Marzo M."/>
            <person name="Matsuda M."/>
            <person name="Matzkin L."/>
            <person name="McAllister B."/>
            <person name="McBride C.S."/>
            <person name="McKernan B."/>
            <person name="McKernan K."/>
            <person name="Mendez-Lago M."/>
            <person name="Minx P."/>
            <person name="Mollenhauer M.U."/>
            <person name="Montooth K."/>
            <person name="Mount S.M."/>
            <person name="Mu X."/>
            <person name="Myers E."/>
            <person name="Negre B."/>
            <person name="Newfeld S."/>
            <person name="Nielsen R."/>
            <person name="Noor M.A."/>
            <person name="O'Grady P."/>
            <person name="Pachter L."/>
            <person name="Papaceit M."/>
            <person name="Parisi M.J."/>
            <person name="Parisi M."/>
            <person name="Parts L."/>
            <person name="Pedersen J.S."/>
            <person name="Pesole G."/>
            <person name="Phillippy A.M."/>
            <person name="Ponting C.P."/>
            <person name="Pop M."/>
            <person name="Porcelli D."/>
            <person name="Powell J.R."/>
            <person name="Prohaska S."/>
            <person name="Pruitt K."/>
            <person name="Puig M."/>
            <person name="Quesneville H."/>
            <person name="Ram K.R."/>
            <person name="Rand D."/>
            <person name="Rasmussen M.D."/>
            <person name="Reed L.K."/>
            <person name="Reenan R."/>
            <person name="Reily A."/>
            <person name="Remington K.A."/>
            <person name="Rieger T.T."/>
            <person name="Ritchie M.G."/>
            <person name="Robin C."/>
            <person name="Rogers Y.H."/>
            <person name="Rohde C."/>
            <person name="Rozas J."/>
            <person name="Rubenfield M.J."/>
            <person name="Ruiz A."/>
            <person name="Russo S."/>
            <person name="Salzberg S.L."/>
            <person name="Sanchez-Gracia A."/>
            <person name="Saranga D.J."/>
            <person name="Sato H."/>
            <person name="Schaeffer S.W."/>
            <person name="Schatz M.C."/>
            <person name="Schlenke T."/>
            <person name="Schwartz R."/>
            <person name="Segarra C."/>
            <person name="Singh R.S."/>
            <person name="Sirot L."/>
            <person name="Sirota M."/>
            <person name="Sisneros N.B."/>
            <person name="Smith C.D."/>
            <person name="Smith T.F."/>
            <person name="Spieth J."/>
            <person name="Stage D.E."/>
            <person name="Stark A."/>
            <person name="Stephan W."/>
            <person name="Strausberg R.L."/>
            <person name="Strempel S."/>
            <person name="Sturgill D."/>
            <person name="Sutton G."/>
            <person name="Sutton G.G."/>
            <person name="Tao W."/>
            <person name="Teichmann S."/>
            <person name="Tobari Y.N."/>
            <person name="Tomimura Y."/>
            <person name="Tsolas J.M."/>
            <person name="Valente V.L."/>
            <person name="Venter E."/>
            <person name="Venter J.C."/>
            <person name="Vicario S."/>
            <person name="Vieira F.G."/>
            <person name="Vilella A.J."/>
            <person name="Villasante A."/>
            <person name="Walenz B."/>
            <person name="Wang J."/>
            <person name="Wasserman M."/>
            <person name="Watts T."/>
            <person name="Wilson D."/>
            <person name="Wilson R.K."/>
            <person name="Wing R.A."/>
            <person name="Wolfner M.F."/>
            <person name="Wong A."/>
            <person name="Wong G.K."/>
            <person name="Wu C.I."/>
            <person name="Wu G."/>
            <person name="Yamamoto D."/>
            <person name="Yang H.P."/>
            <person name="Yang S.P."/>
            <person name="Yorke J.A."/>
            <person name="Yoshida K."/>
            <person name="Zdobnov E."/>
            <person name="Zhang P."/>
            <person name="Zhang Y."/>
            <person name="Zimin A.V."/>
            <person name="Baldwin J."/>
            <person name="Abdouelleil A."/>
            <person name="Abdulkadir J."/>
            <person name="Abebe A."/>
            <person name="Abera B."/>
            <person name="Abreu J."/>
            <person name="Acer S.C."/>
            <person name="Aftuck L."/>
            <person name="Alexander A."/>
            <person name="An P."/>
            <person name="Anderson E."/>
            <person name="Anderson S."/>
            <person name="Arachi H."/>
            <person name="Azer M."/>
            <person name="Bachantsang P."/>
            <person name="Barry A."/>
            <person name="Bayul T."/>
            <person name="Berlin A."/>
            <person name="Bessette D."/>
            <person name="Bloom T."/>
            <person name="Blye J."/>
            <person name="Boguslavskiy L."/>
            <person name="Bonnet C."/>
            <person name="Boukhgalter B."/>
            <person name="Bourzgui I."/>
            <person name="Brown A."/>
            <person name="Cahill P."/>
            <person name="Channer S."/>
            <person name="Cheshatsang Y."/>
            <person name="Chuda L."/>
            <person name="Citroen M."/>
            <person name="Collymore A."/>
            <person name="Cooke P."/>
            <person name="Costello M."/>
            <person name="D'Aco K."/>
            <person name="Daza R."/>
            <person name="De Haan G."/>
            <person name="DeGray S."/>
            <person name="DeMaso C."/>
            <person name="Dhargay N."/>
            <person name="Dooley K."/>
            <person name="Dooley E."/>
            <person name="Doricent M."/>
            <person name="Dorje P."/>
            <person name="Dorjee K."/>
            <person name="Dupes A."/>
            <person name="Elong R."/>
            <person name="Falk J."/>
            <person name="Farina A."/>
            <person name="Faro S."/>
            <person name="Ferguson D."/>
            <person name="Fisher S."/>
            <person name="Foley C.D."/>
            <person name="Franke A."/>
            <person name="Friedrich D."/>
            <person name="Gadbois L."/>
            <person name="Gearin G."/>
            <person name="Gearin C.R."/>
            <person name="Giannoukos G."/>
            <person name="Goode T."/>
            <person name="Graham J."/>
            <person name="Grandbois E."/>
            <person name="Grewal S."/>
            <person name="Gyaltsen K."/>
            <person name="Hafez N."/>
            <person name="Hagos B."/>
            <person name="Hall J."/>
            <person name="Henson C."/>
            <person name="Hollinger A."/>
            <person name="Honan T."/>
            <person name="Huard M.D."/>
            <person name="Hughes L."/>
            <person name="Hurhula B."/>
            <person name="Husby M.E."/>
            <person name="Kamat A."/>
            <person name="Kanga B."/>
            <person name="Kashin S."/>
            <person name="Khazanovich D."/>
            <person name="Kisner P."/>
            <person name="Lance K."/>
            <person name="Lara M."/>
            <person name="Lee W."/>
            <person name="Lennon N."/>
            <person name="Letendre F."/>
            <person name="LeVine R."/>
            <person name="Lipovsky A."/>
            <person name="Liu X."/>
            <person name="Liu J."/>
            <person name="Liu S."/>
            <person name="Lokyitsang T."/>
            <person name="Lokyitsang Y."/>
            <person name="Lubonja R."/>
            <person name="Lui A."/>
            <person name="MacDonald P."/>
            <person name="Magnisalis V."/>
            <person name="Maru K."/>
            <person name="Matthews C."/>
            <person name="McCusker W."/>
            <person name="McDonough S."/>
            <person name="Mehta T."/>
            <person name="Meldrim J."/>
            <person name="Meneus L."/>
            <person name="Mihai O."/>
            <person name="Mihalev A."/>
            <person name="Mihova T."/>
            <person name="Mittelman R."/>
            <person name="Mlenga V."/>
            <person name="Montmayeur A."/>
            <person name="Mulrain L."/>
            <person name="Navidi A."/>
            <person name="Naylor J."/>
            <person name="Negash T."/>
            <person name="Nguyen T."/>
            <person name="Nguyen N."/>
            <person name="Nicol R."/>
            <person name="Norbu C."/>
            <person name="Norbu N."/>
            <person name="Novod N."/>
            <person name="O'Neill B."/>
            <person name="Osman S."/>
            <person name="Markiewicz E."/>
            <person name="Oyono O.L."/>
            <person name="Patti C."/>
            <person name="Phunkhang P."/>
            <person name="Pierre F."/>
            <person name="Priest M."/>
            <person name="Raghuraman S."/>
            <person name="Rege F."/>
            <person name="Reyes R."/>
            <person name="Rise C."/>
            <person name="Rogov P."/>
            <person name="Ross K."/>
            <person name="Ryan E."/>
            <person name="Settipalli S."/>
            <person name="Shea T."/>
            <person name="Sherpa N."/>
            <person name="Shi L."/>
            <person name="Shih D."/>
            <person name="Sparrow T."/>
            <person name="Spaulding J."/>
            <person name="Stalker J."/>
            <person name="Stange-Thomann N."/>
            <person name="Stavropoulos S."/>
            <person name="Stone C."/>
            <person name="Strader C."/>
            <person name="Tesfaye S."/>
            <person name="Thomson T."/>
            <person name="Thoulutsang Y."/>
            <person name="Thoulutsang D."/>
            <person name="Topham K."/>
            <person name="Topping I."/>
            <person name="Tsamla T."/>
            <person name="Vassiliev H."/>
            <person name="Vo A."/>
            <person name="Wangchuk T."/>
            <person name="Wangdi T."/>
            <person name="Weiand M."/>
            <person name="Wilkinson J."/>
            <person name="Wilson A."/>
            <person name="Yadav S."/>
            <person name="Young G."/>
            <person name="Yu Q."/>
            <person name="Zembek L."/>
            <person name="Zhong D."/>
            <person name="Zimmer A."/>
            <person name="Zwirko Z."/>
            <person name="Jaffe D.B."/>
            <person name="Alvarez P."/>
            <person name="Brockman W."/>
            <person name="Butler J."/>
            <person name="Chin C."/>
            <person name="Gnerre S."/>
            <person name="Grabherr M."/>
            <person name="Kleber M."/>
            <person name="Mauceli E."/>
            <person name="MacCallum I."/>
        </authorList>
    </citation>
    <scope>NUCLEOTIDE SEQUENCE [LARGE SCALE GENOMIC DNA]</scope>
    <source>
        <strain evidence="3">Tucson 15287-2541.00</strain>
    </source>
</reference>
<dbReference type="EMBL" id="CH916370">
    <property type="protein sequence ID" value="EDW00066.1"/>
    <property type="molecule type" value="Genomic_DNA"/>
</dbReference>
<keyword evidence="3" id="KW-1185">Reference proteome</keyword>
<feature type="region of interest" description="Disordered" evidence="1">
    <location>
        <begin position="68"/>
        <end position="96"/>
    </location>
</feature>